<evidence type="ECO:0000313" key="2">
    <source>
        <dbReference type="Proteomes" id="UP001159428"/>
    </source>
</evidence>
<sequence>HIKKCRVARVGREEVQYSLRDVITVPSLNGPDQKLKWSIIKQEYQHLKNLDLHDTDTGSVQLIIGTNNSDLILPKQIVKPSGQPEVDTVPYAVETPLGWAVTNWLPGERRIASPYNGFNVYERSSVEDEELKQLVVA</sequence>
<gene>
    <name evidence="1" type="ORF">PMEA_00035199</name>
</gene>
<comment type="caution">
    <text evidence="1">The sequence shown here is derived from an EMBL/GenBank/DDBJ whole genome shotgun (WGS) entry which is preliminary data.</text>
</comment>
<dbReference type="EMBL" id="CALNXJ010000009">
    <property type="protein sequence ID" value="CAH3103609.1"/>
    <property type="molecule type" value="Genomic_DNA"/>
</dbReference>
<dbReference type="AlphaFoldDB" id="A0AAU9W4B4"/>
<name>A0AAU9W4B4_9CNID</name>
<feature type="non-terminal residue" evidence="1">
    <location>
        <position position="1"/>
    </location>
</feature>
<dbReference type="Proteomes" id="UP001159428">
    <property type="component" value="Unassembled WGS sequence"/>
</dbReference>
<reference evidence="1 2" key="1">
    <citation type="submission" date="2022-05" db="EMBL/GenBank/DDBJ databases">
        <authorList>
            <consortium name="Genoscope - CEA"/>
            <person name="William W."/>
        </authorList>
    </citation>
    <scope>NUCLEOTIDE SEQUENCE [LARGE SCALE GENOMIC DNA]</scope>
</reference>
<proteinExistence type="predicted"/>
<organism evidence="1 2">
    <name type="scientific">Pocillopora meandrina</name>
    <dbReference type="NCBI Taxonomy" id="46732"/>
    <lineage>
        <taxon>Eukaryota</taxon>
        <taxon>Metazoa</taxon>
        <taxon>Cnidaria</taxon>
        <taxon>Anthozoa</taxon>
        <taxon>Hexacorallia</taxon>
        <taxon>Scleractinia</taxon>
        <taxon>Astrocoeniina</taxon>
        <taxon>Pocilloporidae</taxon>
        <taxon>Pocillopora</taxon>
    </lineage>
</organism>
<keyword evidence="2" id="KW-1185">Reference proteome</keyword>
<accession>A0AAU9W4B4</accession>
<evidence type="ECO:0000313" key="1">
    <source>
        <dbReference type="EMBL" id="CAH3103609.1"/>
    </source>
</evidence>
<protein>
    <submittedName>
        <fullName evidence="1">Uncharacterized protein</fullName>
    </submittedName>
</protein>